<evidence type="ECO:0000256" key="1">
    <source>
        <dbReference type="ARBA" id="ARBA00001273"/>
    </source>
</evidence>
<dbReference type="GO" id="GO:0006002">
    <property type="term" value="P:fructose 6-phosphate metabolic process"/>
    <property type="evidence" value="ECO:0007669"/>
    <property type="project" value="TreeGrafter"/>
</dbReference>
<dbReference type="GO" id="GO:0030388">
    <property type="term" value="P:fructose 1,6-bisphosphate metabolic process"/>
    <property type="evidence" value="ECO:0007669"/>
    <property type="project" value="TreeGrafter"/>
</dbReference>
<evidence type="ECO:0000256" key="4">
    <source>
        <dbReference type="ARBA" id="ARBA00022490"/>
    </source>
</evidence>
<feature type="binding site" evidence="9">
    <location>
        <position position="256"/>
    </location>
    <ligand>
        <name>Mg(2+)</name>
        <dbReference type="ChEBI" id="CHEBI:18420"/>
        <label>2</label>
    </ligand>
</feature>
<dbReference type="Pfam" id="PF00316">
    <property type="entry name" value="FBPase"/>
    <property type="match status" value="1"/>
</dbReference>
<feature type="binding site" evidence="9">
    <location>
        <position position="103"/>
    </location>
    <ligand>
        <name>Mg(2+)</name>
        <dbReference type="ChEBI" id="CHEBI:18420"/>
        <label>2</label>
    </ligand>
</feature>
<dbReference type="GO" id="GO:0000287">
    <property type="term" value="F:magnesium ion binding"/>
    <property type="evidence" value="ECO:0007669"/>
    <property type="project" value="UniProtKB-UniRule"/>
</dbReference>
<dbReference type="PRINTS" id="PR00115">
    <property type="entry name" value="F16BPHPHTASE"/>
</dbReference>
<reference evidence="13" key="1">
    <citation type="submission" date="2002-06" db="EMBL/GenBank/DDBJ databases">
        <title>Genes encoding a fructose-1,6-bisphosphate aldolase and a fructose-1,6-bisphosphatase are present within the gene cluster for mimosine degradation in Rhizobium sp. strain TAL1145.</title>
        <authorList>
            <person name="Awaya J.D."/>
            <person name="Fox P.M."/>
            <person name="Borthakur D."/>
        </authorList>
    </citation>
    <scope>NUCLEOTIDE SEQUENCE</scope>
    <source>
        <strain evidence="13">TAL1145</strain>
    </source>
</reference>
<evidence type="ECO:0000256" key="5">
    <source>
        <dbReference type="ARBA" id="ARBA00022723"/>
    </source>
</evidence>
<comment type="catalytic activity">
    <reaction evidence="1 9">
        <text>beta-D-fructose 1,6-bisphosphate + H2O = beta-D-fructose 6-phosphate + phosphate</text>
        <dbReference type="Rhea" id="RHEA:11064"/>
        <dbReference type="ChEBI" id="CHEBI:15377"/>
        <dbReference type="ChEBI" id="CHEBI:32966"/>
        <dbReference type="ChEBI" id="CHEBI:43474"/>
        <dbReference type="ChEBI" id="CHEBI:57634"/>
        <dbReference type="EC" id="3.1.3.11"/>
    </reaction>
</comment>
<comment type="caution">
    <text evidence="9">Lacks conserved residue(s) required for the propagation of feature annotation.</text>
</comment>
<evidence type="ECO:0000256" key="10">
    <source>
        <dbReference type="RuleBase" id="RU000508"/>
    </source>
</evidence>
<evidence type="ECO:0000313" key="13">
    <source>
        <dbReference type="EMBL" id="AAO18430.1"/>
    </source>
</evidence>
<comment type="cofactor">
    <cofactor evidence="9">
        <name>Mg(2+)</name>
        <dbReference type="ChEBI" id="CHEBI:18420"/>
    </cofactor>
    <text evidence="9">Binds 2 magnesium ions per subunit.</text>
</comment>
<dbReference type="HAMAP" id="MF_01855">
    <property type="entry name" value="FBPase_class1"/>
    <property type="match status" value="1"/>
</dbReference>
<proteinExistence type="inferred from homology"/>
<dbReference type="GO" id="GO:0005986">
    <property type="term" value="P:sucrose biosynthetic process"/>
    <property type="evidence" value="ECO:0007669"/>
    <property type="project" value="TreeGrafter"/>
</dbReference>
<dbReference type="InterPro" id="IPR028343">
    <property type="entry name" value="FBPtase"/>
</dbReference>
<feature type="binding site" evidence="9">
    <location>
        <position position="106"/>
    </location>
    <ligand>
        <name>Mg(2+)</name>
        <dbReference type="ChEBI" id="CHEBI:18420"/>
        <label>2</label>
    </ligand>
</feature>
<dbReference type="AlphaFoldDB" id="Q84HW6"/>
<name>Q84HW6_9HYPH</name>
<dbReference type="GO" id="GO:0042132">
    <property type="term" value="F:fructose 1,6-bisphosphate 1-phosphatase activity"/>
    <property type="evidence" value="ECO:0007669"/>
    <property type="project" value="UniProtKB-UniRule"/>
</dbReference>
<feature type="binding site" evidence="9">
    <location>
        <begin position="106"/>
        <end position="109"/>
    </location>
    <ligand>
        <name>substrate</name>
    </ligand>
</feature>
<protein>
    <recommendedName>
        <fullName evidence="9">Fructose-1,6-bisphosphatase class 1</fullName>
        <shortName evidence="9">FBPase class 1</shortName>
        <ecNumber evidence="9">3.1.3.11</ecNumber>
    </recommendedName>
    <alternativeName>
        <fullName evidence="9">D-fructose-1,6-bisphosphate 1-phosphohydrolase class 1</fullName>
    </alternativeName>
</protein>
<evidence type="ECO:0000256" key="2">
    <source>
        <dbReference type="ARBA" id="ARBA00005215"/>
    </source>
</evidence>
<dbReference type="GO" id="GO:0006094">
    <property type="term" value="P:gluconeogenesis"/>
    <property type="evidence" value="ECO:0007669"/>
    <property type="project" value="UniProtKB-UniRule"/>
</dbReference>
<feature type="binding site" evidence="9">
    <location>
        <position position="191"/>
    </location>
    <ligand>
        <name>substrate</name>
    </ligand>
</feature>
<comment type="similarity">
    <text evidence="3 9 10">Belongs to the FBPase class 1 family.</text>
</comment>
<feature type="binding site" evidence="9">
    <location>
        <position position="103"/>
    </location>
    <ligand>
        <name>Mg(2+)</name>
        <dbReference type="ChEBI" id="CHEBI:18420"/>
        <label>1</label>
    </ligand>
</feature>
<accession>Q84HW6</accession>
<evidence type="ECO:0000256" key="8">
    <source>
        <dbReference type="ARBA" id="ARBA00023277"/>
    </source>
</evidence>
<dbReference type="InterPro" id="IPR033391">
    <property type="entry name" value="FBPase_N"/>
</dbReference>
<feature type="binding site" evidence="9">
    <location>
        <position position="84"/>
    </location>
    <ligand>
        <name>Mg(2+)</name>
        <dbReference type="ChEBI" id="CHEBI:18420"/>
        <label>1</label>
    </ligand>
</feature>
<gene>
    <name evidence="9" type="primary">fbp</name>
</gene>
<dbReference type="PIRSF" id="PIRSF500210">
    <property type="entry name" value="FBPtase"/>
    <property type="match status" value="1"/>
</dbReference>
<dbReference type="EC" id="3.1.3.11" evidence="9"/>
<dbReference type="PIRSF" id="PIRSF000904">
    <property type="entry name" value="FBPtase_SBPase"/>
    <property type="match status" value="1"/>
</dbReference>
<keyword evidence="6 9" id="KW-0378">Hydrolase</keyword>
<dbReference type="GO" id="GO:0005737">
    <property type="term" value="C:cytoplasm"/>
    <property type="evidence" value="ECO:0007669"/>
    <property type="project" value="UniProtKB-SubCell"/>
</dbReference>
<keyword evidence="8 9" id="KW-0119">Carbohydrate metabolism</keyword>
<comment type="subunit">
    <text evidence="9">Homotetramer.</text>
</comment>
<feature type="domain" description="Fructose-1-6-bisphosphatase class 1 C-terminal" evidence="12">
    <location>
        <begin position="183"/>
        <end position="307"/>
    </location>
</feature>
<feature type="domain" description="Fructose-1-6-bisphosphatase class I N-terminal" evidence="11">
    <location>
        <begin position="13"/>
        <end position="169"/>
    </location>
</feature>
<dbReference type="GO" id="GO:0006000">
    <property type="term" value="P:fructose metabolic process"/>
    <property type="evidence" value="ECO:0007669"/>
    <property type="project" value="TreeGrafter"/>
</dbReference>
<keyword evidence="7 9" id="KW-0460">Magnesium</keyword>
<dbReference type="InterPro" id="IPR020548">
    <property type="entry name" value="Fructose_bisphosphatase_AS"/>
</dbReference>
<keyword evidence="4 9" id="KW-0963">Cytoplasm</keyword>
<dbReference type="PROSITE" id="PS00124">
    <property type="entry name" value="FBPASE"/>
    <property type="match status" value="1"/>
</dbReference>
<evidence type="ECO:0000256" key="3">
    <source>
        <dbReference type="ARBA" id="ARBA00010941"/>
    </source>
</evidence>
<dbReference type="SUPFAM" id="SSF56655">
    <property type="entry name" value="Carbohydrate phosphatase"/>
    <property type="match status" value="1"/>
</dbReference>
<dbReference type="Gene3D" id="3.40.190.80">
    <property type="match status" value="1"/>
</dbReference>
<dbReference type="EMBL" id="AF522065">
    <property type="protein sequence ID" value="AAO18430.1"/>
    <property type="molecule type" value="Genomic_DNA"/>
</dbReference>
<comment type="pathway">
    <text evidence="2">Carbohydrate biosynthesis; Calvin cycle.</text>
</comment>
<keyword evidence="5 9" id="KW-0479">Metal-binding</keyword>
<dbReference type="InterPro" id="IPR000146">
    <property type="entry name" value="FBPase_class-1"/>
</dbReference>
<dbReference type="PANTHER" id="PTHR11556:SF35">
    <property type="entry name" value="SEDOHEPTULOSE-1,7-BISPHOSPHATASE, CHLOROPLASTIC"/>
    <property type="match status" value="1"/>
</dbReference>
<feature type="binding site" evidence="9">
    <location>
        <position position="105"/>
    </location>
    <ligand>
        <name>Mg(2+)</name>
        <dbReference type="ChEBI" id="CHEBI:18420"/>
        <label>1</label>
    </ligand>
</feature>
<dbReference type="InterPro" id="IPR044015">
    <property type="entry name" value="FBPase_C_dom"/>
</dbReference>
<evidence type="ECO:0000259" key="11">
    <source>
        <dbReference type="Pfam" id="PF00316"/>
    </source>
</evidence>
<dbReference type="Pfam" id="PF18913">
    <property type="entry name" value="FBPase_C"/>
    <property type="match status" value="1"/>
</dbReference>
<dbReference type="Gene3D" id="3.30.540.10">
    <property type="entry name" value="Fructose-1,6-Bisphosphatase, subunit A, domain 1"/>
    <property type="match status" value="1"/>
</dbReference>
<dbReference type="PANTHER" id="PTHR11556">
    <property type="entry name" value="FRUCTOSE-1,6-BISPHOSPHATASE-RELATED"/>
    <property type="match status" value="1"/>
</dbReference>
<sequence>MTDIREWTSTVGLENELGEVLSGLANACATIARTLRTAPLAQLSGSAGSLNVQGEAQKPLDIISNEVFVNACRELAQISLAVSEEEEDPIPISATGSYAVVFDPLDGSSNLDVNVTVGSIFSVVSATTPKHILPGGRPQHIAGFASYGPSTDLTVLAKGRVARFTLDASDTWRLVELDMRLPDRFPEIAINAARADSWDDVIRGFVNDAFHGNEIRYNARWVASLVAETQRILSRGGLFLYPADSSGRGRLRLLYEARPIAAIVEAAGGRCSTGFMPILEVNAETLHDRVPLIFGGASQVEALEAAYRADKEN</sequence>
<evidence type="ECO:0000256" key="6">
    <source>
        <dbReference type="ARBA" id="ARBA00022801"/>
    </source>
</evidence>
<evidence type="ECO:0000259" key="12">
    <source>
        <dbReference type="Pfam" id="PF18913"/>
    </source>
</evidence>
<dbReference type="CDD" id="cd00354">
    <property type="entry name" value="FBPase"/>
    <property type="match status" value="1"/>
</dbReference>
<organism evidence="13">
    <name type="scientific">Rhizobium sp. TAL1145</name>
    <dbReference type="NCBI Taxonomy" id="147233"/>
    <lineage>
        <taxon>Bacteria</taxon>
        <taxon>Pseudomonadati</taxon>
        <taxon>Pseudomonadota</taxon>
        <taxon>Alphaproteobacteria</taxon>
        <taxon>Hyphomicrobiales</taxon>
        <taxon>Rhizobiaceae</taxon>
        <taxon>Rhizobium/Agrobacterium group</taxon>
        <taxon>Rhizobium</taxon>
    </lineage>
</organism>
<evidence type="ECO:0000256" key="7">
    <source>
        <dbReference type="ARBA" id="ARBA00022842"/>
    </source>
</evidence>
<evidence type="ECO:0000256" key="9">
    <source>
        <dbReference type="HAMAP-Rule" id="MF_01855"/>
    </source>
</evidence>
<comment type="subcellular location">
    <subcellularLocation>
        <location evidence="9">Cytoplasm</location>
    </subcellularLocation>
</comment>